<proteinExistence type="predicted"/>
<dbReference type="AlphaFoldDB" id="A0A0B1R1A4"/>
<accession>A0A0B1R1A4</accession>
<name>A0A0B1R1A4_9GAMM</name>
<comment type="caution">
    <text evidence="1">The sequence shown here is derived from an EMBL/GenBank/DDBJ whole genome shotgun (WGS) entry which is preliminary data.</text>
</comment>
<dbReference type="RefSeq" id="WP_039333472.1">
    <property type="nucleotide sequence ID" value="NZ_JTJJ01000066.1"/>
</dbReference>
<gene>
    <name evidence="1" type="ORF">QU24_17190</name>
</gene>
<evidence type="ECO:0000313" key="2">
    <source>
        <dbReference type="Proteomes" id="UP000030853"/>
    </source>
</evidence>
<evidence type="ECO:0000313" key="1">
    <source>
        <dbReference type="EMBL" id="KHJ66838.1"/>
    </source>
</evidence>
<sequence length="66" mass="7552">MQTYDMVFEEACRLVGQCYLELAQRGSATEKEVVATELRNLQLRYRELTGSPNRAVEMAIIQLNPC</sequence>
<organism evidence="1 2">
    <name type="scientific">Pantoea rodasii</name>
    <dbReference type="NCBI Taxonomy" id="1076549"/>
    <lineage>
        <taxon>Bacteria</taxon>
        <taxon>Pseudomonadati</taxon>
        <taxon>Pseudomonadota</taxon>
        <taxon>Gammaproteobacteria</taxon>
        <taxon>Enterobacterales</taxon>
        <taxon>Erwiniaceae</taxon>
        <taxon>Pantoea</taxon>
    </lineage>
</organism>
<dbReference type="EMBL" id="JTJJ01000066">
    <property type="protein sequence ID" value="KHJ66838.1"/>
    <property type="molecule type" value="Genomic_DNA"/>
</dbReference>
<protein>
    <submittedName>
        <fullName evidence="1">Uncharacterized protein</fullName>
    </submittedName>
</protein>
<reference evidence="1 2" key="1">
    <citation type="submission" date="2014-11" db="EMBL/GenBank/DDBJ databases">
        <title>Genome sequencing of Pantoea rodasii ND03.</title>
        <authorList>
            <person name="Muhamad Yunos N.Y."/>
            <person name="Chan K.-G."/>
        </authorList>
    </citation>
    <scope>NUCLEOTIDE SEQUENCE [LARGE SCALE GENOMIC DNA]</scope>
    <source>
        <strain evidence="1 2">ND03</strain>
    </source>
</reference>
<dbReference type="Proteomes" id="UP000030853">
    <property type="component" value="Unassembled WGS sequence"/>
</dbReference>